<dbReference type="Proteomes" id="UP000244527">
    <property type="component" value="Chromosome"/>
</dbReference>
<dbReference type="AlphaFoldDB" id="A0A2S1LF62"/>
<feature type="transmembrane region" description="Helical" evidence="1">
    <location>
        <begin position="113"/>
        <end position="135"/>
    </location>
</feature>
<evidence type="ECO:0000256" key="1">
    <source>
        <dbReference type="SAM" id="Phobius"/>
    </source>
</evidence>
<keyword evidence="1" id="KW-0472">Membrane</keyword>
<feature type="transmembrane region" description="Helical" evidence="1">
    <location>
        <begin position="78"/>
        <end position="101"/>
    </location>
</feature>
<dbReference type="RefSeq" id="WP_108741310.1">
    <property type="nucleotide sequence ID" value="NZ_CP020918.1"/>
</dbReference>
<gene>
    <name evidence="2" type="ORF">FFWV33_13045</name>
</gene>
<reference evidence="2 3" key="1">
    <citation type="submission" date="2017-04" db="EMBL/GenBank/DDBJ databases">
        <title>Compelte genome sequence of WV33.</title>
        <authorList>
            <person name="Lee P.C."/>
        </authorList>
    </citation>
    <scope>NUCLEOTIDE SEQUENCE [LARGE SCALE GENOMIC DNA]</scope>
    <source>
        <strain evidence="2 3">WV33</strain>
    </source>
</reference>
<evidence type="ECO:0000313" key="3">
    <source>
        <dbReference type="Proteomes" id="UP000244527"/>
    </source>
</evidence>
<dbReference type="OrthoDB" id="1363425at2"/>
<feature type="transmembrane region" description="Helical" evidence="1">
    <location>
        <begin position="12"/>
        <end position="33"/>
    </location>
</feature>
<sequence>MNFIKSTLKFSILGFLIPGITAIFLLGIQMFLSALGIECTTSWKIIWTVTIISGISLPFIFGNYITNITDEKLKTLKLKYKIFCLIEYICIQASFGCYFSSSNTLCYVSDGQNGLELVFTAWLAIPILIILSFIFKETISYAEE</sequence>
<keyword evidence="1" id="KW-0812">Transmembrane</keyword>
<proteinExistence type="predicted"/>
<protein>
    <submittedName>
        <fullName evidence="2">Uncharacterized protein</fullName>
    </submittedName>
</protein>
<feature type="transmembrane region" description="Helical" evidence="1">
    <location>
        <begin position="45"/>
        <end position="66"/>
    </location>
</feature>
<name>A0A2S1LF62_9FLAO</name>
<dbReference type="KEGG" id="ffa:FFWV33_13045"/>
<accession>A0A2S1LF62</accession>
<dbReference type="EMBL" id="CP020918">
    <property type="protein sequence ID" value="AWG22383.1"/>
    <property type="molecule type" value="Genomic_DNA"/>
</dbReference>
<keyword evidence="1" id="KW-1133">Transmembrane helix</keyword>
<organism evidence="2 3">
    <name type="scientific">Flavobacterium faecale</name>
    <dbReference type="NCBI Taxonomy" id="1355330"/>
    <lineage>
        <taxon>Bacteria</taxon>
        <taxon>Pseudomonadati</taxon>
        <taxon>Bacteroidota</taxon>
        <taxon>Flavobacteriia</taxon>
        <taxon>Flavobacteriales</taxon>
        <taxon>Flavobacteriaceae</taxon>
        <taxon>Flavobacterium</taxon>
    </lineage>
</organism>
<keyword evidence="3" id="KW-1185">Reference proteome</keyword>
<evidence type="ECO:0000313" key="2">
    <source>
        <dbReference type="EMBL" id="AWG22383.1"/>
    </source>
</evidence>